<evidence type="ECO:0000259" key="1">
    <source>
        <dbReference type="Pfam" id="PF07675"/>
    </source>
</evidence>
<dbReference type="Pfam" id="PF07675">
    <property type="entry name" value="Cleaved_Adhesin"/>
    <property type="match status" value="1"/>
</dbReference>
<dbReference type="AlphaFoldDB" id="X0RK02"/>
<proteinExistence type="predicted"/>
<dbReference type="Pfam" id="PF18962">
    <property type="entry name" value="Por_Secre_tail"/>
    <property type="match status" value="1"/>
</dbReference>
<dbReference type="EMBL" id="BARS01002547">
    <property type="protein sequence ID" value="GAF69159.1"/>
    <property type="molecule type" value="Genomic_DNA"/>
</dbReference>
<name>X0RK02_9ZZZZ</name>
<dbReference type="NCBIfam" id="NF038128">
    <property type="entry name" value="choice_anch_J"/>
    <property type="match status" value="1"/>
</dbReference>
<gene>
    <name evidence="3" type="ORF">S01H1_04861</name>
</gene>
<protein>
    <recommendedName>
        <fullName evidence="4">Secretion system C-terminal sorting domain-containing protein</fullName>
    </recommendedName>
</protein>
<comment type="caution">
    <text evidence="3">The sequence shown here is derived from an EMBL/GenBank/DDBJ whole genome shotgun (WGS) entry which is preliminary data.</text>
</comment>
<dbReference type="InterPro" id="IPR011628">
    <property type="entry name" value="Cleaved_adhesin"/>
</dbReference>
<dbReference type="NCBIfam" id="TIGR04183">
    <property type="entry name" value="Por_Secre_tail"/>
    <property type="match status" value="1"/>
</dbReference>
<evidence type="ECO:0000259" key="2">
    <source>
        <dbReference type="Pfam" id="PF18962"/>
    </source>
</evidence>
<dbReference type="Gene3D" id="2.60.120.200">
    <property type="match status" value="1"/>
</dbReference>
<evidence type="ECO:0000313" key="3">
    <source>
        <dbReference type="EMBL" id="GAF69159.1"/>
    </source>
</evidence>
<evidence type="ECO:0008006" key="4">
    <source>
        <dbReference type="Google" id="ProtNLM"/>
    </source>
</evidence>
<feature type="non-terminal residue" evidence="3">
    <location>
        <position position="1"/>
    </location>
</feature>
<organism evidence="3">
    <name type="scientific">marine sediment metagenome</name>
    <dbReference type="NCBI Taxonomy" id="412755"/>
    <lineage>
        <taxon>unclassified sequences</taxon>
        <taxon>metagenomes</taxon>
        <taxon>ecological metagenomes</taxon>
    </lineage>
</organism>
<sequence>VSEDQSTTLTYTINFKILVPLFNDGFETGILEDLPEDWIIYDTDNDELTWYRSVGEALTDSSSAACYSYTSVPSDDWLISPSIYLREGTKLVFFARVGGTAWPEEISVLVSRSDTLMENFDVVLDSITVTKLAYQKYEYYLTAHDSLSAGDKVHIALKRFSTYAWYVLIDDFWVGVPLEKSATLSDLLVDAVTVSGFHPDTLEYTVEISGGLVPAVTASATNTAVTPTITDATAIPGSTTVEVTSEDATVTITYTINFTAPAGTNFPDMNNEIKIYPVPAFDFITISNLESADVYVYDMLGKLVKVEYNLNSSVTRLNISDLEEGLYLIKIKTSKGIINRKMNIAR</sequence>
<feature type="domain" description="Cleaved adhesin" evidence="1">
    <location>
        <begin position="32"/>
        <end position="132"/>
    </location>
</feature>
<reference evidence="3" key="1">
    <citation type="journal article" date="2014" name="Front. Microbiol.">
        <title>High frequency of phylogenetically diverse reductive dehalogenase-homologous genes in deep subseafloor sedimentary metagenomes.</title>
        <authorList>
            <person name="Kawai M."/>
            <person name="Futagami T."/>
            <person name="Toyoda A."/>
            <person name="Takaki Y."/>
            <person name="Nishi S."/>
            <person name="Hori S."/>
            <person name="Arai W."/>
            <person name="Tsubouchi T."/>
            <person name="Morono Y."/>
            <person name="Uchiyama I."/>
            <person name="Ito T."/>
            <person name="Fujiyama A."/>
            <person name="Inagaki F."/>
            <person name="Takami H."/>
        </authorList>
    </citation>
    <scope>NUCLEOTIDE SEQUENCE</scope>
    <source>
        <strain evidence="3">Expedition CK06-06</strain>
    </source>
</reference>
<dbReference type="InterPro" id="IPR026444">
    <property type="entry name" value="Secre_tail"/>
</dbReference>
<feature type="domain" description="Secretion system C-terminal sorting" evidence="2">
    <location>
        <begin position="275"/>
        <end position="342"/>
    </location>
</feature>
<accession>X0RK02</accession>